<feature type="domain" description="SLH" evidence="9">
    <location>
        <begin position="371"/>
        <end position="431"/>
    </location>
</feature>
<gene>
    <name evidence="10" type="ORF">ACFFHM_05380</name>
</gene>
<comment type="similarity">
    <text evidence="1 7 8">Belongs to the peptidase S8 family.</text>
</comment>
<keyword evidence="11" id="KW-1185">Reference proteome</keyword>
<name>A0ABV6K9K0_9BACI</name>
<dbReference type="InterPro" id="IPR001119">
    <property type="entry name" value="SLH_dom"/>
</dbReference>
<dbReference type="Pfam" id="PF00395">
    <property type="entry name" value="SLH"/>
    <property type="match status" value="3"/>
</dbReference>
<evidence type="ECO:0000256" key="6">
    <source>
        <dbReference type="ARBA" id="ARBA00022825"/>
    </source>
</evidence>
<evidence type="ECO:0000256" key="1">
    <source>
        <dbReference type="ARBA" id="ARBA00011073"/>
    </source>
</evidence>
<dbReference type="PROSITE" id="PS51892">
    <property type="entry name" value="SUBTILASE"/>
    <property type="match status" value="1"/>
</dbReference>
<evidence type="ECO:0000256" key="7">
    <source>
        <dbReference type="PROSITE-ProRule" id="PRU01240"/>
    </source>
</evidence>
<dbReference type="RefSeq" id="WP_335962624.1">
    <property type="nucleotide sequence ID" value="NZ_JAXBLX010000031.1"/>
</dbReference>
<organism evidence="10 11">
    <name type="scientific">Halalkalibacter kiskunsagensis</name>
    <dbReference type="NCBI Taxonomy" id="1548599"/>
    <lineage>
        <taxon>Bacteria</taxon>
        <taxon>Bacillati</taxon>
        <taxon>Bacillota</taxon>
        <taxon>Bacilli</taxon>
        <taxon>Bacillales</taxon>
        <taxon>Bacillaceae</taxon>
        <taxon>Halalkalibacter</taxon>
    </lineage>
</organism>
<feature type="domain" description="SLH" evidence="9">
    <location>
        <begin position="496"/>
        <end position="550"/>
    </location>
</feature>
<evidence type="ECO:0000313" key="11">
    <source>
        <dbReference type="Proteomes" id="UP001589838"/>
    </source>
</evidence>
<keyword evidence="2 7" id="KW-0645">Protease</keyword>
<keyword evidence="5 7" id="KW-0378">Hydrolase</keyword>
<dbReference type="Proteomes" id="UP001589838">
    <property type="component" value="Unassembled WGS sequence"/>
</dbReference>
<dbReference type="PRINTS" id="PR00723">
    <property type="entry name" value="SUBTILISIN"/>
</dbReference>
<dbReference type="EMBL" id="JBHLUX010000015">
    <property type="protein sequence ID" value="MFC0469984.1"/>
    <property type="molecule type" value="Genomic_DNA"/>
</dbReference>
<feature type="active site" description="Charge relay system" evidence="7">
    <location>
        <position position="309"/>
    </location>
</feature>
<sequence length="550" mass="59532">MKVKHSLILFLSFFLLLGMDHNENQDEFIITFDEEVDVSLLEELGYEIIEQFELFPGVVVRAPETEQDQLSAQSTSDFTVEPNIQMISVASYGKNWGIDHLTIPKSWESGYSGKGVKVAVIDSGIATNHSALTVAGGISMLDYTSSYNDDFGHGTHAAGIIASSSKDAPGVAQGIELYAVKTLDKNGTGPLDKTIHGIEWAVKQGVDIINLSLGSDSPSPALKAAVDQAHERGVLIVGAAGNKKNNYDRPMDVQYPARYGSVIAVSAIDQNNNLARFSASGPAIELTAPGVQIYSTYLNNGFRNDSGTSMSTPFVTGVLALYKEAFPSASNLEIRRMAQTSALDLGSKGRDHLYGFGLVQPPIKQSTGESPVHSFIDVNPKAAFAEHINYLFSRGIITGYENNQYFKPGDQVRRGQAVAMIGRSLNWNSTQTDTDYSDVTSDYFASGYIVRATDRLILSGFSDGTFRPNTPITRGQMAKIIGNAYNLDSEFEEVFPDVHKDTTGSEAISLLVELGVVGGFSDGTFGPGKPLTRTQFAAIMARLLNEDLRL</sequence>
<comment type="caution">
    <text evidence="10">The sequence shown here is derived from an EMBL/GenBank/DDBJ whole genome shotgun (WGS) entry which is preliminary data.</text>
</comment>
<reference evidence="10 11" key="1">
    <citation type="submission" date="2024-09" db="EMBL/GenBank/DDBJ databases">
        <authorList>
            <person name="Sun Q."/>
            <person name="Mori K."/>
        </authorList>
    </citation>
    <scope>NUCLEOTIDE SEQUENCE [LARGE SCALE GENOMIC DNA]</scope>
    <source>
        <strain evidence="10 11">NCAIM B.02610</strain>
    </source>
</reference>
<evidence type="ECO:0000259" key="9">
    <source>
        <dbReference type="PROSITE" id="PS51272"/>
    </source>
</evidence>
<evidence type="ECO:0000256" key="3">
    <source>
        <dbReference type="ARBA" id="ARBA00022723"/>
    </source>
</evidence>
<feature type="domain" description="SLH" evidence="9">
    <location>
        <begin position="432"/>
        <end position="495"/>
    </location>
</feature>
<dbReference type="PROSITE" id="PS51272">
    <property type="entry name" value="SLH"/>
    <property type="match status" value="3"/>
</dbReference>
<evidence type="ECO:0000256" key="2">
    <source>
        <dbReference type="ARBA" id="ARBA00022670"/>
    </source>
</evidence>
<evidence type="ECO:0000256" key="5">
    <source>
        <dbReference type="ARBA" id="ARBA00022801"/>
    </source>
</evidence>
<dbReference type="SUPFAM" id="SSF52743">
    <property type="entry name" value="Subtilisin-like"/>
    <property type="match status" value="1"/>
</dbReference>
<feature type="active site" description="Charge relay system" evidence="7">
    <location>
        <position position="153"/>
    </location>
</feature>
<dbReference type="InterPro" id="IPR050131">
    <property type="entry name" value="Peptidase_S8_subtilisin-like"/>
</dbReference>
<dbReference type="InterPro" id="IPR023828">
    <property type="entry name" value="Peptidase_S8_Ser-AS"/>
</dbReference>
<dbReference type="InterPro" id="IPR034202">
    <property type="entry name" value="Subtilisin_Carlsberg-like"/>
</dbReference>
<evidence type="ECO:0000256" key="4">
    <source>
        <dbReference type="ARBA" id="ARBA00022729"/>
    </source>
</evidence>
<protein>
    <submittedName>
        <fullName evidence="10">S8 family serine peptidase</fullName>
    </submittedName>
</protein>
<dbReference type="InterPro" id="IPR023827">
    <property type="entry name" value="Peptidase_S8_Asp-AS"/>
</dbReference>
<dbReference type="PROSITE" id="PS00138">
    <property type="entry name" value="SUBTILASE_SER"/>
    <property type="match status" value="1"/>
</dbReference>
<dbReference type="PANTHER" id="PTHR43806:SF11">
    <property type="entry name" value="CEREVISIN-RELATED"/>
    <property type="match status" value="1"/>
</dbReference>
<feature type="active site" description="Charge relay system" evidence="7">
    <location>
        <position position="122"/>
    </location>
</feature>
<dbReference type="Pfam" id="PF00082">
    <property type="entry name" value="Peptidase_S8"/>
    <property type="match status" value="1"/>
</dbReference>
<dbReference type="CDD" id="cd07477">
    <property type="entry name" value="Peptidases_S8_Subtilisin_subset"/>
    <property type="match status" value="1"/>
</dbReference>
<dbReference type="Gene3D" id="3.40.50.200">
    <property type="entry name" value="Peptidase S8/S53 domain"/>
    <property type="match status" value="1"/>
</dbReference>
<dbReference type="PROSITE" id="PS00136">
    <property type="entry name" value="SUBTILASE_ASP"/>
    <property type="match status" value="1"/>
</dbReference>
<keyword evidence="6 7" id="KW-0720">Serine protease</keyword>
<dbReference type="InterPro" id="IPR000209">
    <property type="entry name" value="Peptidase_S8/S53_dom"/>
</dbReference>
<proteinExistence type="inferred from homology"/>
<evidence type="ECO:0000256" key="8">
    <source>
        <dbReference type="RuleBase" id="RU003355"/>
    </source>
</evidence>
<dbReference type="PANTHER" id="PTHR43806">
    <property type="entry name" value="PEPTIDASE S8"/>
    <property type="match status" value="1"/>
</dbReference>
<evidence type="ECO:0000313" key="10">
    <source>
        <dbReference type="EMBL" id="MFC0469984.1"/>
    </source>
</evidence>
<keyword evidence="4" id="KW-0732">Signal</keyword>
<keyword evidence="3" id="KW-0479">Metal-binding</keyword>
<dbReference type="InterPro" id="IPR036852">
    <property type="entry name" value="Peptidase_S8/S53_dom_sf"/>
</dbReference>
<dbReference type="InterPro" id="IPR015500">
    <property type="entry name" value="Peptidase_S8_subtilisin-rel"/>
</dbReference>
<accession>A0ABV6K9K0</accession>